<dbReference type="InterPro" id="IPR042122">
    <property type="entry name" value="Ser_AcTrfase_N_sf"/>
</dbReference>
<evidence type="ECO:0000256" key="11">
    <source>
        <dbReference type="PIRNR" id="PIRNR000441"/>
    </source>
</evidence>
<evidence type="ECO:0000256" key="1">
    <source>
        <dbReference type="ARBA" id="ARBA00004876"/>
    </source>
</evidence>
<protein>
    <recommendedName>
        <fullName evidence="4 11">Serine acetyltransferase</fullName>
        <ecNumber evidence="3 11">2.3.1.30</ecNumber>
    </recommendedName>
</protein>
<comment type="catalytic activity">
    <reaction evidence="10 11">
        <text>L-serine + acetyl-CoA = O-acetyl-L-serine + CoA</text>
        <dbReference type="Rhea" id="RHEA:24560"/>
        <dbReference type="ChEBI" id="CHEBI:33384"/>
        <dbReference type="ChEBI" id="CHEBI:57287"/>
        <dbReference type="ChEBI" id="CHEBI:57288"/>
        <dbReference type="ChEBI" id="CHEBI:58340"/>
        <dbReference type="EC" id="2.3.1.30"/>
    </reaction>
</comment>
<dbReference type="EMBL" id="AYGX02000084">
    <property type="protein sequence ID" value="KRO27179.1"/>
    <property type="molecule type" value="Genomic_DNA"/>
</dbReference>
<evidence type="ECO:0000256" key="6">
    <source>
        <dbReference type="ARBA" id="ARBA00022679"/>
    </source>
</evidence>
<dbReference type="RefSeq" id="WP_024624755.1">
    <property type="nucleotide sequence ID" value="NZ_AYGX02000084.1"/>
</dbReference>
<dbReference type="InterPro" id="IPR005881">
    <property type="entry name" value="Ser_O-AcTrfase"/>
</dbReference>
<dbReference type="AlphaFoldDB" id="A0A0R2NR24"/>
<dbReference type="PIRSF" id="PIRSF000441">
    <property type="entry name" value="CysE"/>
    <property type="match status" value="1"/>
</dbReference>
<keyword evidence="6 11" id="KW-0808">Transferase</keyword>
<dbReference type="EC" id="2.3.1.30" evidence="3 11"/>
<evidence type="ECO:0000256" key="8">
    <source>
        <dbReference type="ARBA" id="ARBA00023192"/>
    </source>
</evidence>
<evidence type="ECO:0000256" key="9">
    <source>
        <dbReference type="ARBA" id="ARBA00023315"/>
    </source>
</evidence>
<evidence type="ECO:0000313" key="13">
    <source>
        <dbReference type="Proteomes" id="UP000050920"/>
    </source>
</evidence>
<organism evidence="12 13">
    <name type="scientific">Lactiplantibacillus fabifermentans DSM 21115</name>
    <dbReference type="NCBI Taxonomy" id="1413187"/>
    <lineage>
        <taxon>Bacteria</taxon>
        <taxon>Bacillati</taxon>
        <taxon>Bacillota</taxon>
        <taxon>Bacilli</taxon>
        <taxon>Lactobacillales</taxon>
        <taxon>Lactobacillaceae</taxon>
        <taxon>Lactiplantibacillus</taxon>
    </lineage>
</organism>
<evidence type="ECO:0000256" key="3">
    <source>
        <dbReference type="ARBA" id="ARBA00013266"/>
    </source>
</evidence>
<keyword evidence="7" id="KW-0677">Repeat</keyword>
<dbReference type="FunFam" id="2.160.10.10:FF:000007">
    <property type="entry name" value="Serine acetyltransferase"/>
    <property type="match status" value="1"/>
</dbReference>
<dbReference type="InterPro" id="IPR053376">
    <property type="entry name" value="Serine_acetyltransferase"/>
</dbReference>
<evidence type="ECO:0000256" key="5">
    <source>
        <dbReference type="ARBA" id="ARBA00022605"/>
    </source>
</evidence>
<dbReference type="PANTHER" id="PTHR42811">
    <property type="entry name" value="SERINE ACETYLTRANSFERASE"/>
    <property type="match status" value="1"/>
</dbReference>
<name>A0A0R2NR24_9LACO</name>
<comment type="similarity">
    <text evidence="2 11">Belongs to the transferase hexapeptide repeat family.</text>
</comment>
<proteinExistence type="inferred from homology"/>
<evidence type="ECO:0000256" key="10">
    <source>
        <dbReference type="ARBA" id="ARBA00049486"/>
    </source>
</evidence>
<evidence type="ECO:0000256" key="2">
    <source>
        <dbReference type="ARBA" id="ARBA00007274"/>
    </source>
</evidence>
<keyword evidence="9 11" id="KW-0012">Acyltransferase</keyword>
<dbReference type="GO" id="GO:0009001">
    <property type="term" value="F:serine O-acetyltransferase activity"/>
    <property type="evidence" value="ECO:0007669"/>
    <property type="project" value="UniProtKB-EC"/>
</dbReference>
<dbReference type="Gene3D" id="2.160.10.10">
    <property type="entry name" value="Hexapeptide repeat proteins"/>
    <property type="match status" value="1"/>
</dbReference>
<dbReference type="CDD" id="cd03354">
    <property type="entry name" value="LbH_SAT"/>
    <property type="match status" value="1"/>
</dbReference>
<dbReference type="InterPro" id="IPR011004">
    <property type="entry name" value="Trimer_LpxA-like_sf"/>
</dbReference>
<dbReference type="UniPathway" id="UPA00136">
    <property type="reaction ID" value="UER00199"/>
</dbReference>
<dbReference type="NCBIfam" id="NF041874">
    <property type="entry name" value="EPS_EpsC"/>
    <property type="match status" value="1"/>
</dbReference>
<accession>A0A0R2NR24</accession>
<keyword evidence="5" id="KW-0028">Amino-acid biosynthesis</keyword>
<dbReference type="InterPro" id="IPR045304">
    <property type="entry name" value="LbH_SAT"/>
</dbReference>
<dbReference type="Gene3D" id="1.10.3130.10">
    <property type="entry name" value="serine acetyltransferase, domain 1"/>
    <property type="match status" value="1"/>
</dbReference>
<keyword evidence="13" id="KW-1185">Reference proteome</keyword>
<evidence type="ECO:0000256" key="7">
    <source>
        <dbReference type="ARBA" id="ARBA00022737"/>
    </source>
</evidence>
<dbReference type="GO" id="GO:0005737">
    <property type="term" value="C:cytoplasm"/>
    <property type="evidence" value="ECO:0007669"/>
    <property type="project" value="InterPro"/>
</dbReference>
<comment type="pathway">
    <text evidence="1">Amino-acid biosynthesis; L-cysteine biosynthesis; L-cysteine from L-serine: step 1/2.</text>
</comment>
<evidence type="ECO:0000256" key="4">
    <source>
        <dbReference type="ARBA" id="ARBA00018522"/>
    </source>
</evidence>
<dbReference type="SUPFAM" id="SSF51161">
    <property type="entry name" value="Trimeric LpxA-like enzymes"/>
    <property type="match status" value="1"/>
</dbReference>
<keyword evidence="8" id="KW-0198">Cysteine biosynthesis</keyword>
<gene>
    <name evidence="12" type="ORF">DY78_GL000287</name>
</gene>
<dbReference type="Proteomes" id="UP000050920">
    <property type="component" value="Unassembled WGS sequence"/>
</dbReference>
<comment type="caution">
    <text evidence="12">The sequence shown here is derived from an EMBL/GenBank/DDBJ whole genome shotgun (WGS) entry which is preliminary data.</text>
</comment>
<dbReference type="InterPro" id="IPR018357">
    <property type="entry name" value="Hexapep_transf_CS"/>
</dbReference>
<sequence length="175" mass="18732">MQTARAILQRDPAAHNLWTVLLTYPGLHALGWYRLAHWLYQHHRYTLAELLSRHAAHRTGILISPAAKIGQRVFFDHGIGTVIGATAIIEDDVTILHGVTLGARHFQATGRRHPYVQRGAMIGAHAQLLGPITIGVASQVGAGAVVLADVPAHATAVGTPAHIVHATPTLMTAQS</sequence>
<reference evidence="12 13" key="1">
    <citation type="journal article" date="2015" name="Genome Announc.">
        <title>Expanding the biotechnology potential of lactobacilli through comparative genomics of 213 strains and associated genera.</title>
        <authorList>
            <person name="Sun Z."/>
            <person name="Harris H.M."/>
            <person name="McCann A."/>
            <person name="Guo C."/>
            <person name="Argimon S."/>
            <person name="Zhang W."/>
            <person name="Yang X."/>
            <person name="Jeffery I.B."/>
            <person name="Cooney J.C."/>
            <person name="Kagawa T.F."/>
            <person name="Liu W."/>
            <person name="Song Y."/>
            <person name="Salvetti E."/>
            <person name="Wrobel A."/>
            <person name="Rasinkangas P."/>
            <person name="Parkhill J."/>
            <person name="Rea M.C."/>
            <person name="O'Sullivan O."/>
            <person name="Ritari J."/>
            <person name="Douillard F.P."/>
            <person name="Paul Ross R."/>
            <person name="Yang R."/>
            <person name="Briner A.E."/>
            <person name="Felis G.E."/>
            <person name="de Vos W.M."/>
            <person name="Barrangou R."/>
            <person name="Klaenhammer T.R."/>
            <person name="Caufield P.W."/>
            <person name="Cui Y."/>
            <person name="Zhang H."/>
            <person name="O'Toole P.W."/>
        </authorList>
    </citation>
    <scope>NUCLEOTIDE SEQUENCE [LARGE SCALE GENOMIC DNA]</scope>
    <source>
        <strain evidence="12 13">DSM 21115</strain>
    </source>
</reference>
<evidence type="ECO:0000313" key="12">
    <source>
        <dbReference type="EMBL" id="KRO27179.1"/>
    </source>
</evidence>
<dbReference type="GO" id="GO:0006535">
    <property type="term" value="P:cysteine biosynthetic process from serine"/>
    <property type="evidence" value="ECO:0007669"/>
    <property type="project" value="InterPro"/>
</dbReference>
<dbReference type="PROSITE" id="PS00101">
    <property type="entry name" value="HEXAPEP_TRANSFERASES"/>
    <property type="match status" value="1"/>
</dbReference>